<keyword evidence="2" id="KW-1133">Transmembrane helix</keyword>
<keyword evidence="1" id="KW-0175">Coiled coil</keyword>
<evidence type="ECO:0000256" key="3">
    <source>
        <dbReference type="SAM" id="SignalP"/>
    </source>
</evidence>
<organism evidence="4 5">
    <name type="scientific">Parapedobacter composti</name>
    <dbReference type="NCBI Taxonomy" id="623281"/>
    <lineage>
        <taxon>Bacteria</taxon>
        <taxon>Pseudomonadati</taxon>
        <taxon>Bacteroidota</taxon>
        <taxon>Sphingobacteriia</taxon>
        <taxon>Sphingobacteriales</taxon>
        <taxon>Sphingobacteriaceae</taxon>
        <taxon>Parapedobacter</taxon>
    </lineage>
</organism>
<keyword evidence="3" id="KW-0732">Signal</keyword>
<feature type="transmembrane region" description="Helical" evidence="2">
    <location>
        <begin position="132"/>
        <end position="153"/>
    </location>
</feature>
<name>A0A1I1E1H0_9SPHI</name>
<evidence type="ECO:0000313" key="5">
    <source>
        <dbReference type="Proteomes" id="UP000199577"/>
    </source>
</evidence>
<feature type="coiled-coil region" evidence="1">
    <location>
        <begin position="69"/>
        <end position="117"/>
    </location>
</feature>
<accession>A0A1I1E1H0</accession>
<feature type="coiled-coil region" evidence="1">
    <location>
        <begin position="162"/>
        <end position="200"/>
    </location>
</feature>
<feature type="chain" id="PRO_5011526355" description="tRNA (Guanine-N1)-methyltransferase" evidence="3">
    <location>
        <begin position="23"/>
        <end position="203"/>
    </location>
</feature>
<evidence type="ECO:0008006" key="6">
    <source>
        <dbReference type="Google" id="ProtNLM"/>
    </source>
</evidence>
<dbReference type="RefSeq" id="WP_090970204.1">
    <property type="nucleotide sequence ID" value="NZ_FOLL01000001.1"/>
</dbReference>
<keyword evidence="5" id="KW-1185">Reference proteome</keyword>
<evidence type="ECO:0000313" key="4">
    <source>
        <dbReference type="EMBL" id="SFB80512.1"/>
    </source>
</evidence>
<dbReference type="SUPFAM" id="SSF58100">
    <property type="entry name" value="Bacterial hemolysins"/>
    <property type="match status" value="1"/>
</dbReference>
<gene>
    <name evidence="4" type="ORF">SAMN05421747_101221</name>
</gene>
<dbReference type="EMBL" id="FOLL01000001">
    <property type="protein sequence ID" value="SFB80512.1"/>
    <property type="molecule type" value="Genomic_DNA"/>
</dbReference>
<evidence type="ECO:0000256" key="1">
    <source>
        <dbReference type="SAM" id="Coils"/>
    </source>
</evidence>
<evidence type="ECO:0000256" key="2">
    <source>
        <dbReference type="SAM" id="Phobius"/>
    </source>
</evidence>
<dbReference type="AlphaFoldDB" id="A0A1I1E1H0"/>
<feature type="signal peptide" evidence="3">
    <location>
        <begin position="1"/>
        <end position="22"/>
    </location>
</feature>
<keyword evidence="2" id="KW-0812">Transmembrane</keyword>
<dbReference type="OrthoDB" id="981213at2"/>
<sequence length="203" mass="23205">MKNTTCLILLVASIAFFANVFGQTSSRREPPKGSLTSGTIDSQFIYLYAISKTQDGIEHVRQANLERIRKNVADSIRALTAEIANLKAKDGDQQAAVDAMTDSVNRLKQELQTAKQEKDSFSFLGIPLQKNLYHLIMWGLVLLLALALAFYIYRYNQSHIVTRNTQKAISELQEEFDQHRKKAMEKEQKLKRQLQDELNRRMG</sequence>
<proteinExistence type="predicted"/>
<protein>
    <recommendedName>
        <fullName evidence="6">tRNA (Guanine-N1)-methyltransferase</fullName>
    </recommendedName>
</protein>
<keyword evidence="2" id="KW-0472">Membrane</keyword>
<dbReference type="Proteomes" id="UP000199577">
    <property type="component" value="Unassembled WGS sequence"/>
</dbReference>
<reference evidence="5" key="1">
    <citation type="submission" date="2016-10" db="EMBL/GenBank/DDBJ databases">
        <authorList>
            <person name="Varghese N."/>
            <person name="Submissions S."/>
        </authorList>
    </citation>
    <scope>NUCLEOTIDE SEQUENCE [LARGE SCALE GENOMIC DNA]</scope>
    <source>
        <strain evidence="5">DSM 22900</strain>
    </source>
</reference>
<dbReference type="STRING" id="623281.SAMN05421747_101221"/>